<dbReference type="EMBL" id="QZCE01000002">
    <property type="protein sequence ID" value="NEZ67596.1"/>
    <property type="molecule type" value="Genomic_DNA"/>
</dbReference>
<dbReference type="Proteomes" id="UP000473574">
    <property type="component" value="Unassembled WGS sequence"/>
</dbReference>
<comment type="caution">
    <text evidence="1">The sequence shown here is derived from an EMBL/GenBank/DDBJ whole genome shotgun (WGS) entry which is preliminary data.</text>
</comment>
<sequence>MSVTQLYCEERFFDCASSTITQQPIALFENSIQVGWTWERKEIENYLLDPTVVEQTWLSKGWFSLEDYHQALMQAVERLRFYTVARTALSCFGFRNRWGSNVSSFPTADTFLNSLDQQSCRAKSQKLSP</sequence>
<dbReference type="RefSeq" id="WP_163670776.1">
    <property type="nucleotide sequence ID" value="NZ_QZCE01000002.1"/>
</dbReference>
<evidence type="ECO:0000313" key="1">
    <source>
        <dbReference type="EMBL" id="NEZ67596.1"/>
    </source>
</evidence>
<protein>
    <submittedName>
        <fullName evidence="1">Uncharacterized protein</fullName>
    </submittedName>
</protein>
<proteinExistence type="predicted"/>
<evidence type="ECO:0000313" key="2">
    <source>
        <dbReference type="Proteomes" id="UP000473574"/>
    </source>
</evidence>
<accession>A0A6M0SH10</accession>
<reference evidence="1 2" key="1">
    <citation type="journal article" date="2020" name="Microb. Ecol.">
        <title>Ecogenomics of the Marine Benthic Filamentous Cyanobacterium Adonisia.</title>
        <authorList>
            <person name="Walter J.M."/>
            <person name="Coutinho F.H."/>
            <person name="Leomil L."/>
            <person name="Hargreaves P.I."/>
            <person name="Campeao M.E."/>
            <person name="Vieira V.V."/>
            <person name="Silva B.S."/>
            <person name="Fistarol G.O."/>
            <person name="Salomon P.S."/>
            <person name="Sawabe T."/>
            <person name="Mino S."/>
            <person name="Hosokawa M."/>
            <person name="Miyashita H."/>
            <person name="Maruyama F."/>
            <person name="van Verk M.C."/>
            <person name="Dutilh B.E."/>
            <person name="Thompson C.C."/>
            <person name="Thompson F.L."/>
        </authorList>
    </citation>
    <scope>NUCLEOTIDE SEQUENCE [LARGE SCALE GENOMIC DNA]</scope>
    <source>
        <strain evidence="1 2">CCMR0082</strain>
    </source>
</reference>
<dbReference type="AlphaFoldDB" id="A0A6M0SH10"/>
<gene>
    <name evidence="1" type="ORF">D0962_33370</name>
</gene>
<organism evidence="1 2">
    <name type="scientific">Adonisia turfae CCMR0082</name>
    <dbReference type="NCBI Taxonomy" id="2304604"/>
    <lineage>
        <taxon>Bacteria</taxon>
        <taxon>Bacillati</taxon>
        <taxon>Cyanobacteriota</taxon>
        <taxon>Adonisia</taxon>
        <taxon>Adonisia turfae</taxon>
    </lineage>
</organism>
<name>A0A6M0SH10_9CYAN</name>